<dbReference type="GO" id="GO:0043565">
    <property type="term" value="F:sequence-specific DNA binding"/>
    <property type="evidence" value="ECO:0007669"/>
    <property type="project" value="InterPro"/>
</dbReference>
<evidence type="ECO:0000256" key="1">
    <source>
        <dbReference type="ARBA" id="ARBA00023015"/>
    </source>
</evidence>
<dbReference type="Proteomes" id="UP001144256">
    <property type="component" value="Unassembled WGS sequence"/>
</dbReference>
<dbReference type="EMBL" id="BRLB01000003">
    <property type="protein sequence ID" value="GKX29241.1"/>
    <property type="molecule type" value="Genomic_DNA"/>
</dbReference>
<dbReference type="Gene3D" id="2.60.120.10">
    <property type="entry name" value="Jelly Rolls"/>
    <property type="match status" value="1"/>
</dbReference>
<dbReference type="Pfam" id="PF12833">
    <property type="entry name" value="HTH_18"/>
    <property type="match status" value="1"/>
</dbReference>
<keyword evidence="2" id="KW-0238">DNA-binding</keyword>
<dbReference type="PROSITE" id="PS00041">
    <property type="entry name" value="HTH_ARAC_FAMILY_1"/>
    <property type="match status" value="1"/>
</dbReference>
<keyword evidence="1" id="KW-0805">Transcription regulation</keyword>
<evidence type="ECO:0000259" key="4">
    <source>
        <dbReference type="PROSITE" id="PS01124"/>
    </source>
</evidence>
<dbReference type="PANTHER" id="PTHR43280:SF2">
    <property type="entry name" value="HTH-TYPE TRANSCRIPTIONAL REGULATOR EXSA"/>
    <property type="match status" value="1"/>
</dbReference>
<sequence>MYIPEELFKTDTCYYHINQKSIEGIISCGFLTKKTERRLHNFIYYGGLIVLSGKGKYISEDGQIIELEPGYFVQRRPNIKHTTVVDGSEPWLEFYVCMGPSIYNILGQIGIINTVEPVFKIKPSPIILNQCIKLLTSFKEAKEKDIKELFIKVQSFLISINSFYEQLDLFSEEDSSINMLCDTLSHGFDKMIDIKEEAKKYNMSYEKLRKIFKKRIGVSPHKYLIIKRINEAQSMLHNPNLTISQIAEMLGFYDQYAFSNQFKKIVGMSPKKFRSEVS</sequence>
<evidence type="ECO:0000256" key="2">
    <source>
        <dbReference type="ARBA" id="ARBA00023125"/>
    </source>
</evidence>
<dbReference type="InterPro" id="IPR009057">
    <property type="entry name" value="Homeodomain-like_sf"/>
</dbReference>
<dbReference type="Gene3D" id="1.10.10.60">
    <property type="entry name" value="Homeodomain-like"/>
    <property type="match status" value="2"/>
</dbReference>
<evidence type="ECO:0000256" key="3">
    <source>
        <dbReference type="ARBA" id="ARBA00023163"/>
    </source>
</evidence>
<protein>
    <recommendedName>
        <fullName evidence="4">HTH araC/xylS-type domain-containing protein</fullName>
    </recommendedName>
</protein>
<dbReference type="GO" id="GO:0003700">
    <property type="term" value="F:DNA-binding transcription factor activity"/>
    <property type="evidence" value="ECO:0007669"/>
    <property type="project" value="InterPro"/>
</dbReference>
<comment type="caution">
    <text evidence="5">The sequence shown here is derived from an EMBL/GenBank/DDBJ whole genome shotgun (WGS) entry which is preliminary data.</text>
</comment>
<reference evidence="5" key="1">
    <citation type="submission" date="2022-06" db="EMBL/GenBank/DDBJ databases">
        <title>Vallitalea longa sp. nov., an anaerobic bacterium isolated from marine sediment.</title>
        <authorList>
            <person name="Hirano S."/>
            <person name="Terahara T."/>
            <person name="Mori K."/>
            <person name="Hamada M."/>
            <person name="Matsumoto R."/>
            <person name="Kobayashi T."/>
        </authorList>
    </citation>
    <scope>NUCLEOTIDE SEQUENCE</scope>
    <source>
        <strain evidence="5">SH18-1</strain>
    </source>
</reference>
<dbReference type="InterPro" id="IPR037923">
    <property type="entry name" value="HTH-like"/>
</dbReference>
<proteinExistence type="predicted"/>
<dbReference type="SUPFAM" id="SSF51215">
    <property type="entry name" value="Regulatory protein AraC"/>
    <property type="match status" value="1"/>
</dbReference>
<dbReference type="PROSITE" id="PS01124">
    <property type="entry name" value="HTH_ARAC_FAMILY_2"/>
    <property type="match status" value="1"/>
</dbReference>
<name>A0A9W5YAR5_9FIRM</name>
<dbReference type="InterPro" id="IPR020449">
    <property type="entry name" value="Tscrpt_reg_AraC-type_HTH"/>
</dbReference>
<dbReference type="SMART" id="SM00342">
    <property type="entry name" value="HTH_ARAC"/>
    <property type="match status" value="1"/>
</dbReference>
<accession>A0A9W5YAR5</accession>
<dbReference type="InterPro" id="IPR018062">
    <property type="entry name" value="HTH_AraC-typ_CS"/>
</dbReference>
<dbReference type="InterPro" id="IPR018060">
    <property type="entry name" value="HTH_AraC"/>
</dbReference>
<gene>
    <name evidence="5" type="ORF">SH1V18_17210</name>
</gene>
<keyword evidence="6" id="KW-1185">Reference proteome</keyword>
<dbReference type="SUPFAM" id="SSF46689">
    <property type="entry name" value="Homeodomain-like"/>
    <property type="match status" value="1"/>
</dbReference>
<organism evidence="5 6">
    <name type="scientific">Vallitalea longa</name>
    <dbReference type="NCBI Taxonomy" id="2936439"/>
    <lineage>
        <taxon>Bacteria</taxon>
        <taxon>Bacillati</taxon>
        <taxon>Bacillota</taxon>
        <taxon>Clostridia</taxon>
        <taxon>Lachnospirales</taxon>
        <taxon>Vallitaleaceae</taxon>
        <taxon>Vallitalea</taxon>
    </lineage>
</organism>
<dbReference type="RefSeq" id="WP_281814612.1">
    <property type="nucleotide sequence ID" value="NZ_BRLB01000003.1"/>
</dbReference>
<dbReference type="PRINTS" id="PR00032">
    <property type="entry name" value="HTHARAC"/>
</dbReference>
<keyword evidence="3" id="KW-0804">Transcription</keyword>
<dbReference type="CDD" id="cd02208">
    <property type="entry name" value="cupin_RmlC-like"/>
    <property type="match status" value="1"/>
</dbReference>
<dbReference type="AlphaFoldDB" id="A0A9W5YAR5"/>
<dbReference type="InterPro" id="IPR014710">
    <property type="entry name" value="RmlC-like_jellyroll"/>
</dbReference>
<evidence type="ECO:0000313" key="5">
    <source>
        <dbReference type="EMBL" id="GKX29241.1"/>
    </source>
</evidence>
<evidence type="ECO:0000313" key="6">
    <source>
        <dbReference type="Proteomes" id="UP001144256"/>
    </source>
</evidence>
<feature type="domain" description="HTH araC/xylS-type" evidence="4">
    <location>
        <begin position="174"/>
        <end position="276"/>
    </location>
</feature>
<dbReference type="PANTHER" id="PTHR43280">
    <property type="entry name" value="ARAC-FAMILY TRANSCRIPTIONAL REGULATOR"/>
    <property type="match status" value="1"/>
</dbReference>